<keyword evidence="7 8" id="KW-0464">Manganese</keyword>
<evidence type="ECO:0000256" key="4">
    <source>
        <dbReference type="ARBA" id="ARBA00022989"/>
    </source>
</evidence>
<evidence type="ECO:0000313" key="9">
    <source>
        <dbReference type="EMBL" id="HIR67277.1"/>
    </source>
</evidence>
<protein>
    <recommendedName>
        <fullName evidence="8">Putative manganese efflux pump MntP</fullName>
    </recommendedName>
</protein>
<evidence type="ECO:0000256" key="5">
    <source>
        <dbReference type="ARBA" id="ARBA00023065"/>
    </source>
</evidence>
<keyword evidence="3 8" id="KW-0812">Transmembrane</keyword>
<evidence type="ECO:0000313" key="10">
    <source>
        <dbReference type="Proteomes" id="UP000823913"/>
    </source>
</evidence>
<feature type="transmembrane region" description="Helical" evidence="8">
    <location>
        <begin position="110"/>
        <end position="132"/>
    </location>
</feature>
<dbReference type="InterPro" id="IPR022929">
    <property type="entry name" value="Put_MntP"/>
</dbReference>
<dbReference type="EMBL" id="DVHK01000093">
    <property type="protein sequence ID" value="HIR67277.1"/>
    <property type="molecule type" value="Genomic_DNA"/>
</dbReference>
<comment type="caution">
    <text evidence="9">The sequence shown here is derived from an EMBL/GenBank/DDBJ whole genome shotgun (WGS) entry which is preliminary data.</text>
</comment>
<dbReference type="GO" id="GO:0005384">
    <property type="term" value="F:manganese ion transmembrane transporter activity"/>
    <property type="evidence" value="ECO:0007669"/>
    <property type="project" value="UniProtKB-UniRule"/>
</dbReference>
<evidence type="ECO:0000256" key="1">
    <source>
        <dbReference type="ARBA" id="ARBA00022448"/>
    </source>
</evidence>
<sequence>MVLQVFLIGVSLAMDAFAVSICDGMCYRDLNKKKGGTIALLFGAFQMAMPLVGFFIAFALSQAIDTSIIDRFDHWVAFILLLFIGGKMIVDAVLEMRKPGEQLTPKKFNIAEVLVQGIATSIDALAVGVSFIAMYSEGITEVTIWGYTGIIGATTVLIVAAGVLIGSRVGKLFERKTGIAQILGGIVLLAIGLKILIEGLI</sequence>
<keyword evidence="5 8" id="KW-0406">Ion transport</keyword>
<evidence type="ECO:0000256" key="7">
    <source>
        <dbReference type="ARBA" id="ARBA00023211"/>
    </source>
</evidence>
<organism evidence="9 10">
    <name type="scientific">Candidatus Coproplasma avicola</name>
    <dbReference type="NCBI Taxonomy" id="2840744"/>
    <lineage>
        <taxon>Bacteria</taxon>
        <taxon>Bacillati</taxon>
        <taxon>Bacillota</taxon>
        <taxon>Clostridia</taxon>
        <taxon>Eubacteriales</taxon>
        <taxon>Candidatus Coproplasma</taxon>
    </lineage>
</organism>
<feature type="transmembrane region" description="Helical" evidence="8">
    <location>
        <begin position="178"/>
        <end position="197"/>
    </location>
</feature>
<feature type="transmembrane region" description="Helical" evidence="8">
    <location>
        <begin position="38"/>
        <end position="60"/>
    </location>
</feature>
<dbReference type="HAMAP" id="MF_01521">
    <property type="entry name" value="MntP_pump"/>
    <property type="match status" value="1"/>
</dbReference>
<proteinExistence type="inferred from homology"/>
<reference evidence="9" key="2">
    <citation type="journal article" date="2021" name="PeerJ">
        <title>Extensive microbial diversity within the chicken gut microbiome revealed by metagenomics and culture.</title>
        <authorList>
            <person name="Gilroy R."/>
            <person name="Ravi A."/>
            <person name="Getino M."/>
            <person name="Pursley I."/>
            <person name="Horton D.L."/>
            <person name="Alikhan N.F."/>
            <person name="Baker D."/>
            <person name="Gharbi K."/>
            <person name="Hall N."/>
            <person name="Watson M."/>
            <person name="Adriaenssens E.M."/>
            <person name="Foster-Nyarko E."/>
            <person name="Jarju S."/>
            <person name="Secka A."/>
            <person name="Antonio M."/>
            <person name="Oren A."/>
            <person name="Chaudhuri R.R."/>
            <person name="La Ragione R."/>
            <person name="Hildebrand F."/>
            <person name="Pallen M.J."/>
        </authorList>
    </citation>
    <scope>NUCLEOTIDE SEQUENCE</scope>
    <source>
        <strain evidence="9">ChiW16-3235</strain>
    </source>
</reference>
<dbReference type="Pfam" id="PF02659">
    <property type="entry name" value="Mntp"/>
    <property type="match status" value="1"/>
</dbReference>
<comment type="function">
    <text evidence="8">Probably functions as a manganese efflux pump.</text>
</comment>
<evidence type="ECO:0000256" key="3">
    <source>
        <dbReference type="ARBA" id="ARBA00022692"/>
    </source>
</evidence>
<reference evidence="9" key="1">
    <citation type="submission" date="2020-10" db="EMBL/GenBank/DDBJ databases">
        <authorList>
            <person name="Gilroy R."/>
        </authorList>
    </citation>
    <scope>NUCLEOTIDE SEQUENCE</scope>
    <source>
        <strain evidence="9">ChiW16-3235</strain>
    </source>
</reference>
<dbReference type="GO" id="GO:0005886">
    <property type="term" value="C:plasma membrane"/>
    <property type="evidence" value="ECO:0007669"/>
    <property type="project" value="UniProtKB-SubCell"/>
</dbReference>
<evidence type="ECO:0000256" key="2">
    <source>
        <dbReference type="ARBA" id="ARBA00022475"/>
    </source>
</evidence>
<comment type="similarity">
    <text evidence="8">Belongs to the MntP (TC 9.B.29) family.</text>
</comment>
<keyword evidence="6 8" id="KW-0472">Membrane</keyword>
<feature type="transmembrane region" description="Helical" evidence="8">
    <location>
        <begin position="6"/>
        <end position="26"/>
    </location>
</feature>
<feature type="transmembrane region" description="Helical" evidence="8">
    <location>
        <begin position="144"/>
        <end position="166"/>
    </location>
</feature>
<dbReference type="Proteomes" id="UP000823913">
    <property type="component" value="Unassembled WGS sequence"/>
</dbReference>
<gene>
    <name evidence="8" type="primary">mntP</name>
    <name evidence="9" type="ORF">IAB94_04450</name>
</gene>
<dbReference type="PANTHER" id="PTHR35529">
    <property type="entry name" value="MANGANESE EFFLUX PUMP MNTP-RELATED"/>
    <property type="match status" value="1"/>
</dbReference>
<feature type="transmembrane region" description="Helical" evidence="8">
    <location>
        <begin position="72"/>
        <end position="90"/>
    </location>
</feature>
<keyword evidence="4 8" id="KW-1133">Transmembrane helix</keyword>
<name>A0A9D1E6Y1_9FIRM</name>
<dbReference type="InterPro" id="IPR003810">
    <property type="entry name" value="Mntp/YtaF"/>
</dbReference>
<evidence type="ECO:0000256" key="8">
    <source>
        <dbReference type="HAMAP-Rule" id="MF_01521"/>
    </source>
</evidence>
<comment type="subcellular location">
    <subcellularLocation>
        <location evidence="8">Cell membrane</location>
        <topology evidence="8">Multi-pass membrane protein</topology>
    </subcellularLocation>
</comment>
<keyword evidence="1 8" id="KW-0813">Transport</keyword>
<evidence type="ECO:0000256" key="6">
    <source>
        <dbReference type="ARBA" id="ARBA00023136"/>
    </source>
</evidence>
<accession>A0A9D1E6Y1</accession>
<dbReference type="AlphaFoldDB" id="A0A9D1E6Y1"/>
<dbReference type="PANTHER" id="PTHR35529:SF1">
    <property type="entry name" value="MANGANESE EFFLUX PUMP MNTP-RELATED"/>
    <property type="match status" value="1"/>
</dbReference>
<keyword evidence="2 8" id="KW-1003">Cell membrane</keyword>